<keyword evidence="5" id="KW-1185">Reference proteome</keyword>
<dbReference type="RefSeq" id="WP_071854877.1">
    <property type="nucleotide sequence ID" value="NZ_JBCLRY010000002.1"/>
</dbReference>
<comment type="caution">
    <text evidence="4">The sequence shown here is derived from an EMBL/GenBank/DDBJ whole genome shotgun (WGS) entry which is preliminary data.</text>
</comment>
<comment type="similarity">
    <text evidence="1">Belongs to the V-ATPase V0D/AC39 subunit family.</text>
</comment>
<dbReference type="InterPro" id="IPR035067">
    <property type="entry name" value="V-type_ATPase_csu/dsu"/>
</dbReference>
<dbReference type="PANTHER" id="PTHR38682">
    <property type="entry name" value="V-TYPE ATP SYNTHASE SUBUNIT C"/>
    <property type="match status" value="1"/>
</dbReference>
<dbReference type="Proteomes" id="UP000182152">
    <property type="component" value="Unassembled WGS sequence"/>
</dbReference>
<dbReference type="Gene3D" id="1.20.1690.10">
    <property type="entry name" value="V-type ATP synthase subunit C domain"/>
    <property type="match status" value="2"/>
</dbReference>
<accession>A0A1L8WQ40</accession>
<dbReference type="InterPro" id="IPR050873">
    <property type="entry name" value="V-ATPase_V0D/AC39_subunit"/>
</dbReference>
<evidence type="ECO:0000313" key="4">
    <source>
        <dbReference type="EMBL" id="OJG83106.1"/>
    </source>
</evidence>
<sequence length="328" mass="37950">MKYHELNPLIRERELELLSKDTFEQMLQADSVNSFGELLKSTCYQSYIYEGFEKDFEKNISKERSNLFEWLKECSPEPDIVWLYTMRYTFHNLKVLTKAEMTGQNLDQFYINDGFYPLDVLKDAIHTQASSQLPENIMCCIQEVHAYCEESAILQGIDVIYDRCFLTEQRRLGEQLGYPELLEEIIAFIDLTNVTTTARGILQGRSLGFMSTVISSSGSIPKELLLSFVRGTMETYTQFLLTTVYSDLLKQVIHEGMIDLVSLEKLKDDYLSSFYQAAQTQAFGPLPLLAFLNAKEVESKNLRLLVIGKRNKFSIEQLKERMRQVYDA</sequence>
<organism evidence="4 5">
    <name type="scientific">Enterococcus ratti</name>
    <dbReference type="NCBI Taxonomy" id="150033"/>
    <lineage>
        <taxon>Bacteria</taxon>
        <taxon>Bacillati</taxon>
        <taxon>Bacillota</taxon>
        <taxon>Bacilli</taxon>
        <taxon>Lactobacillales</taxon>
        <taxon>Enterococcaceae</taxon>
        <taxon>Enterococcus</taxon>
    </lineage>
</organism>
<proteinExistence type="inferred from homology"/>
<dbReference type="InterPro" id="IPR002843">
    <property type="entry name" value="ATPase_V0-cplx_csu/dsu"/>
</dbReference>
<dbReference type="Pfam" id="PF01992">
    <property type="entry name" value="vATP-synt_AC39"/>
    <property type="match status" value="1"/>
</dbReference>
<evidence type="ECO:0000256" key="2">
    <source>
        <dbReference type="ARBA" id="ARBA00022448"/>
    </source>
</evidence>
<evidence type="ECO:0000256" key="1">
    <source>
        <dbReference type="ARBA" id="ARBA00006709"/>
    </source>
</evidence>
<gene>
    <name evidence="4" type="ORF">RV14_GL001801</name>
</gene>
<dbReference type="GO" id="GO:0046961">
    <property type="term" value="F:proton-transporting ATPase activity, rotational mechanism"/>
    <property type="evidence" value="ECO:0007669"/>
    <property type="project" value="InterPro"/>
</dbReference>
<name>A0A1L8WQ40_9ENTE</name>
<protein>
    <submittedName>
        <fullName evidence="4">V-type ATPase, subunit C</fullName>
    </submittedName>
</protein>
<dbReference type="PANTHER" id="PTHR38682:SF1">
    <property type="entry name" value="V-TYPE ATP SYNTHASE SUBUNIT C"/>
    <property type="match status" value="1"/>
</dbReference>
<evidence type="ECO:0000313" key="5">
    <source>
        <dbReference type="Proteomes" id="UP000182152"/>
    </source>
</evidence>
<evidence type="ECO:0000256" key="3">
    <source>
        <dbReference type="ARBA" id="ARBA00023065"/>
    </source>
</evidence>
<dbReference type="InterPro" id="IPR044911">
    <property type="entry name" value="V-type_ATPase_csu/dsu_dom_3"/>
</dbReference>
<reference evidence="4 5" key="1">
    <citation type="submission" date="2014-12" db="EMBL/GenBank/DDBJ databases">
        <title>Draft genome sequences of 29 type strains of Enterococci.</title>
        <authorList>
            <person name="Zhong Z."/>
            <person name="Sun Z."/>
            <person name="Liu W."/>
            <person name="Zhang W."/>
            <person name="Zhang H."/>
        </authorList>
    </citation>
    <scope>NUCLEOTIDE SEQUENCE [LARGE SCALE GENOMIC DNA]</scope>
    <source>
        <strain evidence="4 5">DSM 15687</strain>
    </source>
</reference>
<keyword evidence="3" id="KW-0406">Ion transport</keyword>
<dbReference type="AlphaFoldDB" id="A0A1L8WQ40"/>
<dbReference type="OrthoDB" id="1653at2"/>
<dbReference type="InterPro" id="IPR036079">
    <property type="entry name" value="ATPase_csu/dsu_sf"/>
</dbReference>
<dbReference type="SUPFAM" id="SSF103486">
    <property type="entry name" value="V-type ATP synthase subunit C"/>
    <property type="match status" value="1"/>
</dbReference>
<dbReference type="STRING" id="150033.RV14_GL001801"/>
<dbReference type="EMBL" id="JXLB01000005">
    <property type="protein sequence ID" value="OJG83106.1"/>
    <property type="molecule type" value="Genomic_DNA"/>
</dbReference>
<dbReference type="Gene3D" id="1.10.132.50">
    <property type="entry name" value="ATP synthase (C/AC39) subunit, domain 3"/>
    <property type="match status" value="1"/>
</dbReference>
<keyword evidence="2" id="KW-0813">Transport</keyword>